<accession>A0A288QZG5</accession>
<dbReference type="InterPro" id="IPR036508">
    <property type="entry name" value="Chitin-bd_dom_sf"/>
</dbReference>
<dbReference type="GeneID" id="65101832"/>
<evidence type="ECO:0000313" key="2">
    <source>
        <dbReference type="EMBL" id="AOT85482.1"/>
    </source>
</evidence>
<organism evidence="2 3">
    <name type="scientific">Cyclophragma undans nucleopolyhedrovirus</name>
    <dbReference type="NCBI Taxonomy" id="1906244"/>
    <lineage>
        <taxon>Viruses</taxon>
        <taxon>Viruses incertae sedis</taxon>
        <taxon>Naldaviricetes</taxon>
        <taxon>Lefavirales</taxon>
        <taxon>Baculoviridae</taxon>
        <taxon>Alphabaculovirus</taxon>
        <taxon>Alphabaculovirus cycundantis</taxon>
    </lineage>
</organism>
<evidence type="ECO:0000259" key="1">
    <source>
        <dbReference type="PROSITE" id="PS50940"/>
    </source>
</evidence>
<name>A0A288QZG5_9ABAC</name>
<dbReference type="RefSeq" id="YP_010086614.1">
    <property type="nucleotide sequence ID" value="NC_055467.1"/>
</dbReference>
<dbReference type="Proteomes" id="UP000502721">
    <property type="component" value="Segment"/>
</dbReference>
<dbReference type="SUPFAM" id="SSF57625">
    <property type="entry name" value="Invertebrate chitin-binding proteins"/>
    <property type="match status" value="1"/>
</dbReference>
<dbReference type="InterPro" id="IPR002557">
    <property type="entry name" value="Chitin-bd_dom"/>
</dbReference>
<dbReference type="KEGG" id="vg:65101832"/>
<keyword evidence="3" id="KW-1185">Reference proteome</keyword>
<evidence type="ECO:0000313" key="3">
    <source>
        <dbReference type="Proteomes" id="UP000502721"/>
    </source>
</evidence>
<sequence length="95" mass="10987">MILLILFLVIVKVLIFKKLNQLHLDNHHTKVCPYGYVGFNSDPYDCTAYYMCPHKVQIFCEPNHEFDLDTASCIPIQYNAASNGCTARMYRNLLL</sequence>
<dbReference type="SMART" id="SM00494">
    <property type="entry name" value="ChtBD2"/>
    <property type="match status" value="1"/>
</dbReference>
<dbReference type="GO" id="GO:0008061">
    <property type="term" value="F:chitin binding"/>
    <property type="evidence" value="ECO:0007669"/>
    <property type="project" value="InterPro"/>
</dbReference>
<proteinExistence type="predicted"/>
<feature type="domain" description="Chitin-binding type-2" evidence="1">
    <location>
        <begin position="29"/>
        <end position="87"/>
    </location>
</feature>
<dbReference type="PROSITE" id="PS50940">
    <property type="entry name" value="CHIT_BIND_II"/>
    <property type="match status" value="1"/>
</dbReference>
<reference evidence="2" key="1">
    <citation type="submission" date="2018-05" db="EMBL/GenBank/DDBJ databases">
        <title>Genome sequence and analysis of Cyclophragma undans nucleopolyhedrovirus: a distinct group I alphabaculovirus.</title>
        <authorList>
            <person name="Zhu Z."/>
            <person name="Yin F."/>
            <person name="Liu X."/>
            <person name="Hou D."/>
            <person name="Wang J."/>
            <person name="Zhang L."/>
            <person name="Arif B."/>
            <person name="Wang H."/>
            <person name="Deng F."/>
            <person name="Hu Z."/>
        </authorList>
    </citation>
    <scope>NUCLEOTIDE SEQUENCE [LARGE SCALE GENOMIC DNA]</scope>
    <source>
        <strain evidence="2">Whiov</strain>
    </source>
</reference>
<dbReference type="EMBL" id="KT957089">
    <property type="protein sequence ID" value="AOT85482.1"/>
    <property type="molecule type" value="Genomic_DNA"/>
</dbReference>
<dbReference type="GO" id="GO:0005576">
    <property type="term" value="C:extracellular region"/>
    <property type="evidence" value="ECO:0007669"/>
    <property type="project" value="InterPro"/>
</dbReference>
<protein>
    <submittedName>
        <fullName evidence="2">Cyun12</fullName>
    </submittedName>
</protein>